<organism evidence="1 2">
    <name type="scientific">Chaetomium tenue</name>
    <dbReference type="NCBI Taxonomy" id="1854479"/>
    <lineage>
        <taxon>Eukaryota</taxon>
        <taxon>Fungi</taxon>
        <taxon>Dikarya</taxon>
        <taxon>Ascomycota</taxon>
        <taxon>Pezizomycotina</taxon>
        <taxon>Sordariomycetes</taxon>
        <taxon>Sordariomycetidae</taxon>
        <taxon>Sordariales</taxon>
        <taxon>Chaetomiaceae</taxon>
        <taxon>Chaetomium</taxon>
    </lineage>
</organism>
<comment type="caution">
    <text evidence="1">The sequence shown here is derived from an EMBL/GenBank/DDBJ whole genome shotgun (WGS) entry which is preliminary data.</text>
</comment>
<dbReference type="EMBL" id="JAGIZQ010000005">
    <property type="protein sequence ID" value="KAH6628791.1"/>
    <property type="molecule type" value="Genomic_DNA"/>
</dbReference>
<evidence type="ECO:0000313" key="1">
    <source>
        <dbReference type="EMBL" id="KAH6628791.1"/>
    </source>
</evidence>
<reference evidence="1 2" key="1">
    <citation type="journal article" date="2021" name="Nat. Commun.">
        <title>Genetic determinants of endophytism in the Arabidopsis root mycobiome.</title>
        <authorList>
            <person name="Mesny F."/>
            <person name="Miyauchi S."/>
            <person name="Thiergart T."/>
            <person name="Pickel B."/>
            <person name="Atanasova L."/>
            <person name="Karlsson M."/>
            <person name="Huettel B."/>
            <person name="Barry K.W."/>
            <person name="Haridas S."/>
            <person name="Chen C."/>
            <person name="Bauer D."/>
            <person name="Andreopoulos W."/>
            <person name="Pangilinan J."/>
            <person name="LaButti K."/>
            <person name="Riley R."/>
            <person name="Lipzen A."/>
            <person name="Clum A."/>
            <person name="Drula E."/>
            <person name="Henrissat B."/>
            <person name="Kohler A."/>
            <person name="Grigoriev I.V."/>
            <person name="Martin F.M."/>
            <person name="Hacquard S."/>
        </authorList>
    </citation>
    <scope>NUCLEOTIDE SEQUENCE [LARGE SCALE GENOMIC DNA]</scope>
    <source>
        <strain evidence="1 2">MPI-SDFR-AT-0079</strain>
    </source>
</reference>
<protein>
    <submittedName>
        <fullName evidence="1">Uncharacterized protein</fullName>
    </submittedName>
</protein>
<keyword evidence="2" id="KW-1185">Reference proteome</keyword>
<accession>A0ACB7P540</accession>
<evidence type="ECO:0000313" key="2">
    <source>
        <dbReference type="Proteomes" id="UP000724584"/>
    </source>
</evidence>
<proteinExistence type="predicted"/>
<name>A0ACB7P540_9PEZI</name>
<sequence length="106" mass="11303">MAGQWNALESLGVAKGGRMEGRKRMKKGKKWRRHGHGWEPKAPGTGDGCRSKIATAGHTAAHNASVAPGKTAAWAGTNLGFRSNQIVCSAPSQWSPVKDLVSVRQK</sequence>
<gene>
    <name evidence="1" type="ORF">F5144DRAFT_550047</name>
</gene>
<dbReference type="Proteomes" id="UP000724584">
    <property type="component" value="Unassembled WGS sequence"/>
</dbReference>